<keyword evidence="1" id="KW-0472">Membrane</keyword>
<name>G9ZEA9_9GAMM</name>
<organism evidence="2 3">
    <name type="scientific">Cardiobacterium valvarum F0432</name>
    <dbReference type="NCBI Taxonomy" id="797473"/>
    <lineage>
        <taxon>Bacteria</taxon>
        <taxon>Pseudomonadati</taxon>
        <taxon>Pseudomonadota</taxon>
        <taxon>Gammaproteobacteria</taxon>
        <taxon>Cardiobacteriales</taxon>
        <taxon>Cardiobacteriaceae</taxon>
        <taxon>Cardiobacterium</taxon>
    </lineage>
</organism>
<dbReference type="Proteomes" id="UP000004750">
    <property type="component" value="Unassembled WGS sequence"/>
</dbReference>
<sequence>MKKSENPLEIGMLFGVQILHLAIFFSGFHFFVVYKDKIFYSRNSA</sequence>
<protein>
    <submittedName>
        <fullName evidence="2">Uncharacterized protein</fullName>
    </submittedName>
</protein>
<dbReference type="EMBL" id="AGCM01000055">
    <property type="protein sequence ID" value="EHM54867.1"/>
    <property type="molecule type" value="Genomic_DNA"/>
</dbReference>
<keyword evidence="1" id="KW-1133">Transmembrane helix</keyword>
<accession>G9ZEA9</accession>
<keyword evidence="1" id="KW-0812">Transmembrane</keyword>
<evidence type="ECO:0000313" key="2">
    <source>
        <dbReference type="EMBL" id="EHM54867.1"/>
    </source>
</evidence>
<feature type="transmembrane region" description="Helical" evidence="1">
    <location>
        <begin position="12"/>
        <end position="34"/>
    </location>
</feature>
<proteinExistence type="predicted"/>
<evidence type="ECO:0000313" key="3">
    <source>
        <dbReference type="Proteomes" id="UP000004750"/>
    </source>
</evidence>
<dbReference type="AlphaFoldDB" id="G9ZEA9"/>
<reference evidence="2 3" key="1">
    <citation type="submission" date="2011-08" db="EMBL/GenBank/DDBJ databases">
        <authorList>
            <person name="Weinstock G."/>
            <person name="Sodergren E."/>
            <person name="Clifton S."/>
            <person name="Fulton L."/>
            <person name="Fulton B."/>
            <person name="Courtney L."/>
            <person name="Fronick C."/>
            <person name="Harrison M."/>
            <person name="Strong C."/>
            <person name="Farmer C."/>
            <person name="Delahaunty K."/>
            <person name="Markovic C."/>
            <person name="Hall O."/>
            <person name="Minx P."/>
            <person name="Tomlinson C."/>
            <person name="Mitreva M."/>
            <person name="Hou S."/>
            <person name="Chen J."/>
            <person name="Wollam A."/>
            <person name="Pepin K.H."/>
            <person name="Johnson M."/>
            <person name="Bhonagiri V."/>
            <person name="Zhang X."/>
            <person name="Suruliraj S."/>
            <person name="Warren W."/>
            <person name="Chinwalla A."/>
            <person name="Mardis E.R."/>
            <person name="Wilson R.K."/>
        </authorList>
    </citation>
    <scope>NUCLEOTIDE SEQUENCE [LARGE SCALE GENOMIC DNA]</scope>
    <source>
        <strain evidence="2 3">F0432</strain>
    </source>
</reference>
<dbReference type="HOGENOM" id="CLU_3197600_0_0_6"/>
<comment type="caution">
    <text evidence="2">The sequence shown here is derived from an EMBL/GenBank/DDBJ whole genome shotgun (WGS) entry which is preliminary data.</text>
</comment>
<evidence type="ECO:0000256" key="1">
    <source>
        <dbReference type="SAM" id="Phobius"/>
    </source>
</evidence>
<gene>
    <name evidence="2" type="ORF">HMPREF9080_01096</name>
</gene>